<dbReference type="SUPFAM" id="SSF53850">
    <property type="entry name" value="Periplasmic binding protein-like II"/>
    <property type="match status" value="1"/>
</dbReference>
<protein>
    <submittedName>
        <fullName evidence="6">ABC transporter substrate-binding protein</fullName>
    </submittedName>
</protein>
<dbReference type="EMBL" id="RDRA01000001">
    <property type="protein sequence ID" value="RXH00013.1"/>
    <property type="molecule type" value="Genomic_DNA"/>
</dbReference>
<dbReference type="Gene3D" id="3.40.190.10">
    <property type="entry name" value="Periplasmic binding protein-like II"/>
    <property type="match status" value="2"/>
</dbReference>
<evidence type="ECO:0000256" key="4">
    <source>
        <dbReference type="SAM" id="SignalP"/>
    </source>
</evidence>
<feature type="domain" description="SsuA/THI5-like" evidence="5">
    <location>
        <begin position="44"/>
        <end position="248"/>
    </location>
</feature>
<dbReference type="Pfam" id="PF09084">
    <property type="entry name" value="NMT1"/>
    <property type="match status" value="1"/>
</dbReference>
<accession>A0ABY0DWE0</accession>
<gene>
    <name evidence="6" type="ORF">EAS62_02235</name>
</gene>
<evidence type="ECO:0000256" key="1">
    <source>
        <dbReference type="ARBA" id="ARBA00004418"/>
    </source>
</evidence>
<dbReference type="InterPro" id="IPR015168">
    <property type="entry name" value="SsuA/THI5"/>
</dbReference>
<evidence type="ECO:0000313" key="7">
    <source>
        <dbReference type="Proteomes" id="UP000289946"/>
    </source>
</evidence>
<keyword evidence="3 4" id="KW-0732">Signal</keyword>
<comment type="similarity">
    <text evidence="2">Belongs to the bacterial solute-binding protein SsuA/TauA family.</text>
</comment>
<feature type="chain" id="PRO_5045463527" evidence="4">
    <location>
        <begin position="23"/>
        <end position="345"/>
    </location>
</feature>
<reference evidence="6 7" key="1">
    <citation type="submission" date="2018-10" db="EMBL/GenBank/DDBJ databases">
        <title>Bradyrhizobium sp. nov., isolated from effective nodules of peanut in China.</title>
        <authorList>
            <person name="Li Y."/>
        </authorList>
    </citation>
    <scope>NUCLEOTIDE SEQUENCE [LARGE SCALE GENOMIC DNA]</scope>
    <source>
        <strain evidence="6 7">CCBAU 51781</strain>
    </source>
</reference>
<organism evidence="6 7">
    <name type="scientific">Bradyrhizobium zhanjiangense</name>
    <dbReference type="NCBI Taxonomy" id="1325107"/>
    <lineage>
        <taxon>Bacteria</taxon>
        <taxon>Pseudomonadati</taxon>
        <taxon>Pseudomonadota</taxon>
        <taxon>Alphaproteobacteria</taxon>
        <taxon>Hyphomicrobiales</taxon>
        <taxon>Nitrobacteraceae</taxon>
        <taxon>Bradyrhizobium</taxon>
    </lineage>
</organism>
<evidence type="ECO:0000256" key="2">
    <source>
        <dbReference type="ARBA" id="ARBA00010742"/>
    </source>
</evidence>
<dbReference type="Proteomes" id="UP000289946">
    <property type="component" value="Unassembled WGS sequence"/>
</dbReference>
<comment type="caution">
    <text evidence="6">The sequence shown here is derived from an EMBL/GenBank/DDBJ whole genome shotgun (WGS) entry which is preliminary data.</text>
</comment>
<evidence type="ECO:0000256" key="3">
    <source>
        <dbReference type="ARBA" id="ARBA00022729"/>
    </source>
</evidence>
<keyword evidence="7" id="KW-1185">Reference proteome</keyword>
<dbReference type="PANTHER" id="PTHR30024:SF47">
    <property type="entry name" value="TAURINE-BINDING PERIPLASMIC PROTEIN"/>
    <property type="match status" value="1"/>
</dbReference>
<dbReference type="RefSeq" id="WP_128937981.1">
    <property type="nucleotide sequence ID" value="NZ_RDRA01000001.1"/>
</dbReference>
<proteinExistence type="inferred from homology"/>
<name>A0ABY0DWE0_9BRAD</name>
<feature type="signal peptide" evidence="4">
    <location>
        <begin position="1"/>
        <end position="22"/>
    </location>
</feature>
<dbReference type="PANTHER" id="PTHR30024">
    <property type="entry name" value="ALIPHATIC SULFONATES-BINDING PROTEIN-RELATED"/>
    <property type="match status" value="1"/>
</dbReference>
<evidence type="ECO:0000313" key="6">
    <source>
        <dbReference type="EMBL" id="RXH00013.1"/>
    </source>
</evidence>
<evidence type="ECO:0000259" key="5">
    <source>
        <dbReference type="Pfam" id="PF09084"/>
    </source>
</evidence>
<sequence>MFVKIGAGLTLSFLALSSLAPARAGKADEVKVAINNVVSDVVFHLAAERGFFAEQNLDVTLISFDSGPKMIAPLGAGQIDVGAGASSAGLYNAVARGINVKVVADKGSTPRSYDYMPLLVRKTLVDNGSVKSVADLKGLKFGEVGPGAATNAKLSHILGSAGLTYKDVNHNFINYPQQIAAFSTGAIDAAITTEPSATQAVNSGVAVKFVADGYADQQVAVLLYGGDFIAKRPTVAERFMVAYLKAARVYNDATAGGKFAGKGADKVIQTIMKSTGLKDPGLFERMVPNGIDPNGKVNMKSMADDLKFFADNGYLERPAKVEDVVDGSFAEKAVQKLGPYKTAEN</sequence>
<comment type="subcellular location">
    <subcellularLocation>
        <location evidence="1">Periplasm</location>
    </subcellularLocation>
</comment>